<dbReference type="Proteomes" id="UP000000998">
    <property type="component" value="Plasmid pMAQU01"/>
</dbReference>
<keyword evidence="1" id="KW-0472">Membrane</keyword>
<keyword evidence="1" id="KW-1133">Transmembrane helix</keyword>
<gene>
    <name evidence="2" type="ordered locus">Maqu_4157</name>
</gene>
<accession>A1U7P1</accession>
<geneLocation type="plasmid" evidence="2 3">
    <name>pMAQU01</name>
</geneLocation>
<sequence>MELSAFIVSLVAVIVATTSTLISYLLFRDAKDPHVVVYADPDLKRPSVINLIIENTGRSAAWDVTFQSTKPVPQEAFGIERAPKPAQMNRGPIVNGIPCFGPGSKRVITWGQFDGIRQGIDGDYLDITATYRSQPSLAFWKRTYQTVSRIDIQSFENFDVSDRNWDKQIAEHLKVMVSEVKKLRSLSDNALRVVNVKQSENDPGNQA</sequence>
<evidence type="ECO:0000313" key="3">
    <source>
        <dbReference type="Proteomes" id="UP000000998"/>
    </source>
</evidence>
<name>A1U7P1_MARN8</name>
<dbReference type="HOGENOM" id="CLU_122256_0_0_6"/>
<keyword evidence="1" id="KW-0812">Transmembrane</keyword>
<evidence type="ECO:0000256" key="1">
    <source>
        <dbReference type="SAM" id="Phobius"/>
    </source>
</evidence>
<dbReference type="KEGG" id="maq:Maqu_4157"/>
<dbReference type="AlphaFoldDB" id="A1U7P1"/>
<organism evidence="2 3">
    <name type="scientific">Marinobacter nauticus (strain ATCC 700491 / DSM 11845 / VT8)</name>
    <name type="common">Marinobacter aquaeolei</name>
    <dbReference type="NCBI Taxonomy" id="351348"/>
    <lineage>
        <taxon>Bacteria</taxon>
        <taxon>Pseudomonadati</taxon>
        <taxon>Pseudomonadota</taxon>
        <taxon>Gammaproteobacteria</taxon>
        <taxon>Pseudomonadales</taxon>
        <taxon>Marinobacteraceae</taxon>
        <taxon>Marinobacter</taxon>
    </lineage>
</organism>
<dbReference type="EMBL" id="CP000515">
    <property type="protein sequence ID" value="ABM21010.1"/>
    <property type="molecule type" value="Genomic_DNA"/>
</dbReference>
<reference evidence="3" key="1">
    <citation type="journal article" date="2011" name="Appl. Environ. Microbiol.">
        <title>Genomic potential of Marinobacter aquaeolei, a biogeochemical 'opportunitroph'.</title>
        <authorList>
            <person name="Singer E."/>
            <person name="Webb E.A."/>
            <person name="Nelson W.C."/>
            <person name="Heidelberg J.F."/>
            <person name="Ivanova N."/>
            <person name="Pati A."/>
            <person name="Edwards K.J."/>
        </authorList>
    </citation>
    <scope>NUCLEOTIDE SEQUENCE [LARGE SCALE GENOMIC DNA]</scope>
    <source>
        <strain evidence="3">ATCC 700491 / DSM 11845 / VT8</strain>
    </source>
</reference>
<dbReference type="RefSeq" id="WP_011783343.1">
    <property type="nucleotide sequence ID" value="NC_008738.1"/>
</dbReference>
<feature type="transmembrane region" description="Helical" evidence="1">
    <location>
        <begin position="6"/>
        <end position="27"/>
    </location>
</feature>
<dbReference type="OrthoDB" id="6711034at2"/>
<keyword evidence="2" id="KW-0614">Plasmid</keyword>
<protein>
    <submittedName>
        <fullName evidence="2">Uncharacterized protein</fullName>
    </submittedName>
</protein>
<evidence type="ECO:0000313" key="2">
    <source>
        <dbReference type="EMBL" id="ABM21010.1"/>
    </source>
</evidence>
<dbReference type="eggNOG" id="ENOG50331H9">
    <property type="taxonomic scope" value="Bacteria"/>
</dbReference>
<proteinExistence type="predicted"/>